<proteinExistence type="inferred from homology"/>
<evidence type="ECO:0000313" key="7">
    <source>
        <dbReference type="EMBL" id="MBO1074433.1"/>
    </source>
</evidence>
<dbReference type="Proteomes" id="UP001518990">
    <property type="component" value="Unassembled WGS sequence"/>
</dbReference>
<dbReference type="SUPFAM" id="SSF52833">
    <property type="entry name" value="Thioredoxin-like"/>
    <property type="match status" value="1"/>
</dbReference>
<protein>
    <recommendedName>
        <fullName evidence="4">Glutathione peroxidase</fullName>
    </recommendedName>
</protein>
<evidence type="ECO:0000256" key="5">
    <source>
        <dbReference type="SAM" id="SignalP"/>
    </source>
</evidence>
<name>A0ABS3KCS6_9PROT</name>
<dbReference type="PANTHER" id="PTHR11592">
    <property type="entry name" value="GLUTATHIONE PEROXIDASE"/>
    <property type="match status" value="1"/>
</dbReference>
<dbReference type="PROSITE" id="PS51352">
    <property type="entry name" value="THIOREDOXIN_2"/>
    <property type="match status" value="1"/>
</dbReference>
<dbReference type="Pfam" id="PF00255">
    <property type="entry name" value="GSHPx"/>
    <property type="match status" value="1"/>
</dbReference>
<organism evidence="7 8">
    <name type="scientific">Roseomonas marmotae</name>
    <dbReference type="NCBI Taxonomy" id="2768161"/>
    <lineage>
        <taxon>Bacteria</taxon>
        <taxon>Pseudomonadati</taxon>
        <taxon>Pseudomonadota</taxon>
        <taxon>Alphaproteobacteria</taxon>
        <taxon>Acetobacterales</taxon>
        <taxon>Roseomonadaceae</taxon>
        <taxon>Roseomonas</taxon>
    </lineage>
</organism>
<evidence type="ECO:0000256" key="1">
    <source>
        <dbReference type="ARBA" id="ARBA00006926"/>
    </source>
</evidence>
<dbReference type="CDD" id="cd00340">
    <property type="entry name" value="GSH_Peroxidase"/>
    <property type="match status" value="1"/>
</dbReference>
<keyword evidence="8" id="KW-1185">Reference proteome</keyword>
<feature type="signal peptide" evidence="5">
    <location>
        <begin position="1"/>
        <end position="24"/>
    </location>
</feature>
<feature type="domain" description="Thioredoxin" evidence="6">
    <location>
        <begin position="19"/>
        <end position="172"/>
    </location>
</feature>
<sequence length="172" mass="18603">MAELTRRLLLASAPLLLAAAPAQSAYDFRFPGIDGGEIDLGQYRGKPMLVVNTASFCGFAPQFSALQKMHERFSPRGLLVLGVPSNDFNQEAKGNAEVKAFCEAEFGVTFPMAAISHVKGPEAHPFFAWAGAPRWNFYKYLVGANGRLLGVFPSKLEPDSPEVVLAIRAAMA</sequence>
<dbReference type="PRINTS" id="PR01011">
    <property type="entry name" value="GLUTPROXDASE"/>
</dbReference>
<dbReference type="PROSITE" id="PS00460">
    <property type="entry name" value="GLUTATHIONE_PEROXID_1"/>
    <property type="match status" value="1"/>
</dbReference>
<keyword evidence="2 4" id="KW-0575">Peroxidase</keyword>
<dbReference type="Gene3D" id="3.40.30.10">
    <property type="entry name" value="Glutaredoxin"/>
    <property type="match status" value="1"/>
</dbReference>
<dbReference type="InterPro" id="IPR013766">
    <property type="entry name" value="Thioredoxin_domain"/>
</dbReference>
<dbReference type="InterPro" id="IPR029759">
    <property type="entry name" value="GPX_AS"/>
</dbReference>
<comment type="similarity">
    <text evidence="1 4">Belongs to the glutathione peroxidase family.</text>
</comment>
<feature type="chain" id="PRO_5045756674" description="Glutathione peroxidase" evidence="5">
    <location>
        <begin position="25"/>
        <end position="172"/>
    </location>
</feature>
<evidence type="ECO:0000256" key="4">
    <source>
        <dbReference type="RuleBase" id="RU000499"/>
    </source>
</evidence>
<keyword evidence="3 4" id="KW-0560">Oxidoreductase</keyword>
<evidence type="ECO:0000259" key="6">
    <source>
        <dbReference type="PROSITE" id="PS51352"/>
    </source>
</evidence>
<comment type="caution">
    <text evidence="7">The sequence shown here is derived from an EMBL/GenBank/DDBJ whole genome shotgun (WGS) entry which is preliminary data.</text>
</comment>
<dbReference type="PANTHER" id="PTHR11592:SF78">
    <property type="entry name" value="GLUTATHIONE PEROXIDASE"/>
    <property type="match status" value="1"/>
</dbReference>
<accession>A0ABS3KCS6</accession>
<dbReference type="InterPro" id="IPR036249">
    <property type="entry name" value="Thioredoxin-like_sf"/>
</dbReference>
<dbReference type="PIRSF" id="PIRSF000303">
    <property type="entry name" value="Glutathion_perox"/>
    <property type="match status" value="1"/>
</dbReference>
<reference evidence="7 8" key="1">
    <citation type="submission" date="2020-09" db="EMBL/GenBank/DDBJ databases">
        <title>Roseomonas.</title>
        <authorList>
            <person name="Zhu W."/>
        </authorList>
    </citation>
    <scope>NUCLEOTIDE SEQUENCE [LARGE SCALE GENOMIC DNA]</scope>
    <source>
        <strain evidence="7 8">1311</strain>
    </source>
</reference>
<evidence type="ECO:0000256" key="3">
    <source>
        <dbReference type="ARBA" id="ARBA00023002"/>
    </source>
</evidence>
<gene>
    <name evidence="7" type="ORF">IAI60_07410</name>
</gene>
<dbReference type="InterPro" id="IPR000889">
    <property type="entry name" value="Glutathione_peroxidase"/>
</dbReference>
<evidence type="ECO:0000313" key="8">
    <source>
        <dbReference type="Proteomes" id="UP001518990"/>
    </source>
</evidence>
<dbReference type="RefSeq" id="WP_207446011.1">
    <property type="nucleotide sequence ID" value="NZ_CP061091.1"/>
</dbReference>
<evidence type="ECO:0000256" key="2">
    <source>
        <dbReference type="ARBA" id="ARBA00022559"/>
    </source>
</evidence>
<keyword evidence="5" id="KW-0732">Signal</keyword>
<dbReference type="EMBL" id="JACTNF010000005">
    <property type="protein sequence ID" value="MBO1074433.1"/>
    <property type="molecule type" value="Genomic_DNA"/>
</dbReference>
<dbReference type="GO" id="GO:0004601">
    <property type="term" value="F:peroxidase activity"/>
    <property type="evidence" value="ECO:0007669"/>
    <property type="project" value="UniProtKB-KW"/>
</dbReference>
<dbReference type="PROSITE" id="PS51355">
    <property type="entry name" value="GLUTATHIONE_PEROXID_3"/>
    <property type="match status" value="1"/>
</dbReference>